<evidence type="ECO:0000313" key="3">
    <source>
        <dbReference type="Proteomes" id="UP000541610"/>
    </source>
</evidence>
<feature type="compositionally biased region" description="Polar residues" evidence="1">
    <location>
        <begin position="400"/>
        <end position="413"/>
    </location>
</feature>
<evidence type="ECO:0000313" key="2">
    <source>
        <dbReference type="EMBL" id="KAF4690734.1"/>
    </source>
</evidence>
<dbReference type="SUPFAM" id="SSF52540">
    <property type="entry name" value="P-loop containing nucleoside triphosphate hydrolases"/>
    <property type="match status" value="1"/>
</dbReference>
<dbReference type="CDD" id="cd22967">
    <property type="entry name" value="DD_AK7"/>
    <property type="match status" value="1"/>
</dbReference>
<dbReference type="InterPro" id="IPR007858">
    <property type="entry name" value="Dpy-30_motif"/>
</dbReference>
<feature type="region of interest" description="Disordered" evidence="1">
    <location>
        <begin position="276"/>
        <end position="316"/>
    </location>
</feature>
<gene>
    <name evidence="2" type="ORF">FOZ60_016932</name>
</gene>
<reference evidence="2 3" key="1">
    <citation type="submission" date="2020-04" db="EMBL/GenBank/DDBJ databases">
        <title>Perkinsus olseni comparative genomics.</title>
        <authorList>
            <person name="Bogema D.R."/>
        </authorList>
    </citation>
    <scope>NUCLEOTIDE SEQUENCE [LARGE SCALE GENOMIC DNA]</scope>
    <source>
        <strain evidence="2">00978-12</strain>
    </source>
</reference>
<dbReference type="EMBL" id="JABANP010000093">
    <property type="protein sequence ID" value="KAF4690734.1"/>
    <property type="molecule type" value="Genomic_DNA"/>
</dbReference>
<dbReference type="Proteomes" id="UP000541610">
    <property type="component" value="Unassembled WGS sequence"/>
</dbReference>
<feature type="region of interest" description="Disordered" evidence="1">
    <location>
        <begin position="390"/>
        <end position="430"/>
    </location>
</feature>
<protein>
    <recommendedName>
        <fullName evidence="4">Adenylate kinase</fullName>
    </recommendedName>
</protein>
<dbReference type="SUPFAM" id="SSF51735">
    <property type="entry name" value="NAD(P)-binding Rossmann-fold domains"/>
    <property type="match status" value="1"/>
</dbReference>
<sequence>MAERSVAEDGGSAAAAAAASAVFDPSAIMPQPEDDQGYQAQQEALAASGMVPAFEFPGRDGMPPPWAAFDPSAMVFPPIPPGFGPGFFPPPPPIPPGATTHHLSPESPAAMAAAAGLPPGWADYLATADNPGEIVQAIHDLAAIQQLGPEDDSVLPRGVCREGRGWVASVRLLRKQLKGPVRHTIQQAASDRLHMTMLKNTRPHHEVLEMVRAMKRRKRPNRQPGLPPPPKQPRKQNRIRDSEEYEDLQRAAAASQHGVVDDKADPAVVAAAAAAAWPAPPGTDNGSSVLEMGPSSAGEGSSSSTGQEAGPGAGDRDTEALLAANIHQMSVLQAQQLSVLQQLMFTQQQAAAIAASAGRGEEDGVEISIPAATGEDGISSTDGSVAPAAPVAGEDHHNLGLSTTPSHPAQSSGEDGKWEAAAAAPPPSLPPPHVRNMRIFINNVNAPLGRILCRSLRRPQQTKEQQAEANRIIGTEAGEPGPLENEVERNPKACQRLLSKTKPKILAKAVMDCDMAVYCVTECDLWEVENILMRAEEHRFARPFTFVMLSSVEGWGGTSTEDGSGSTVPRELLLAITMFQSYHRLMSTTLEARCPSAGGPTQWKALEDRALALNDKENVTSYVVCHGVLYGRGELPGIFYDLFKEAWIGRKDSVRICGAGGNRIPMIHVVDVARTVEALYARALAEAAGMEDPFKPPAVDGEGTEGEQGGVVEEGPRHPHLDKYIMAVDDSHDTQEEVVRAVAEEILGLEPNEPIRESLVEACSPWLSLDLRMRQSELLRHPDFPWHCRGGLVRRVEDVAAEFCKARKAEPIRVVVYGAPKCGKSHFAKRIAEHYDIPLVRLESAIELSKGQEGGEAKAPVTEDERADMVRRSGIDRMQCKYRGWVLDGYPSTMDGARSLFFDEVPIESDKKGDDEQVDEEVAEGDSEAQSPPVRTRLVPCRGRIPHSAIHFTVAGGEEKDGVAAHQAETDDCDVLLQDLGVDVLTLDVTESTLGSPVKELMRFEALRMYIERHGRPFNFLPTEQDVSNEVRQVLARDEESRRAAEEAEVRRSSSKQAELAGQRAALDVKREAAIARWRAEVAELKKKPLREYLLEYVVPDLTEGLMELCDVDPDDPIEYIASYLEAKAAECSSESKAA</sequence>
<dbReference type="InterPro" id="IPR036291">
    <property type="entry name" value="NAD(P)-bd_dom_sf"/>
</dbReference>
<name>A0A7J6P3J2_PEROL</name>
<dbReference type="AlphaFoldDB" id="A0A7J6P3J2"/>
<dbReference type="InterPro" id="IPR027417">
    <property type="entry name" value="P-loop_NTPase"/>
</dbReference>
<proteinExistence type="predicted"/>
<accession>A0A7J6P3J2</accession>
<feature type="region of interest" description="Disordered" evidence="1">
    <location>
        <begin position="909"/>
        <end position="934"/>
    </location>
</feature>
<feature type="region of interest" description="Disordered" evidence="1">
    <location>
        <begin position="215"/>
        <end position="261"/>
    </location>
</feature>
<organism evidence="2 3">
    <name type="scientific">Perkinsus olseni</name>
    <name type="common">Perkinsus atlanticus</name>
    <dbReference type="NCBI Taxonomy" id="32597"/>
    <lineage>
        <taxon>Eukaryota</taxon>
        <taxon>Sar</taxon>
        <taxon>Alveolata</taxon>
        <taxon>Perkinsozoa</taxon>
        <taxon>Perkinsea</taxon>
        <taxon>Perkinsida</taxon>
        <taxon>Perkinsidae</taxon>
        <taxon>Perkinsus</taxon>
    </lineage>
</organism>
<evidence type="ECO:0008006" key="4">
    <source>
        <dbReference type="Google" id="ProtNLM"/>
    </source>
</evidence>
<dbReference type="Gene3D" id="1.20.890.10">
    <property type="entry name" value="cAMP-dependent protein kinase regulatory subunit, dimerization-anchoring domain"/>
    <property type="match status" value="1"/>
</dbReference>
<evidence type="ECO:0000256" key="1">
    <source>
        <dbReference type="SAM" id="MobiDB-lite"/>
    </source>
</evidence>
<dbReference type="Pfam" id="PF05186">
    <property type="entry name" value="Dpy-30"/>
    <property type="match status" value="1"/>
</dbReference>
<dbReference type="Gene3D" id="3.40.50.300">
    <property type="entry name" value="P-loop containing nucleotide triphosphate hydrolases"/>
    <property type="match status" value="1"/>
</dbReference>
<dbReference type="InterPro" id="IPR047499">
    <property type="entry name" value="DD_AK7"/>
</dbReference>
<dbReference type="OrthoDB" id="10262413at2759"/>
<feature type="compositionally biased region" description="Low complexity" evidence="1">
    <location>
        <begin position="293"/>
        <end position="310"/>
    </location>
</feature>
<comment type="caution">
    <text evidence="2">The sequence shown here is derived from an EMBL/GenBank/DDBJ whole genome shotgun (WGS) entry which is preliminary data.</text>
</comment>
<feature type="region of interest" description="Disordered" evidence="1">
    <location>
        <begin position="692"/>
        <end position="715"/>
    </location>
</feature>
<feature type="compositionally biased region" description="Acidic residues" evidence="1">
    <location>
        <begin position="916"/>
        <end position="927"/>
    </location>
</feature>